<accession>A7FAK7</accession>
<dbReference type="STRING" id="74546.PMT9312_1907"/>
<evidence type="ECO:0000313" key="2">
    <source>
        <dbReference type="EMBL" id="ABS83181.1"/>
    </source>
</evidence>
<dbReference type="KEGG" id="pmi:PMT9312_1907"/>
<dbReference type="EMBL" id="CP000111">
    <property type="protein sequence ID" value="ABS83181.1"/>
    <property type="molecule type" value="Genomic_DNA"/>
</dbReference>
<gene>
    <name evidence="2" type="ordered locus">PMT9312_1907</name>
</gene>
<evidence type="ECO:0000256" key="1">
    <source>
        <dbReference type="SAM" id="Phobius"/>
    </source>
</evidence>
<dbReference type="Proteomes" id="UP000002715">
    <property type="component" value="Chromosome"/>
</dbReference>
<feature type="transmembrane region" description="Helical" evidence="1">
    <location>
        <begin position="16"/>
        <end position="37"/>
    </location>
</feature>
<dbReference type="HOGENOM" id="CLU_3315236_0_0_3"/>
<reference evidence="3" key="1">
    <citation type="submission" date="2005-07" db="EMBL/GenBank/DDBJ databases">
        <title>Complete sequence of Prochlorococcus marinus str. MIT 9312.</title>
        <authorList>
            <consortium name="US DOE Joint Genome Institute"/>
            <person name="Copeland A."/>
            <person name="Lucas S."/>
            <person name="Lapidus A."/>
            <person name="Barry K."/>
            <person name="Detter J.C."/>
            <person name="Glavina T."/>
            <person name="Hammon N."/>
            <person name="Israni S."/>
            <person name="Pitluck S."/>
            <person name="Thiel J."/>
            <person name="Schmutz J."/>
            <person name="Larimer F."/>
            <person name="Land M."/>
            <person name="Kyrpides N."/>
            <person name="Lykidis A."/>
            <person name="Richardson P."/>
        </authorList>
    </citation>
    <scope>NUCLEOTIDE SEQUENCE [LARGE SCALE GENOMIC DNA]</scope>
    <source>
        <strain evidence="3">MIT 9312</strain>
    </source>
</reference>
<keyword evidence="1" id="KW-0812">Transmembrane</keyword>
<organism evidence="2 3">
    <name type="scientific">Prochlorococcus marinus (strain MIT 9312)</name>
    <dbReference type="NCBI Taxonomy" id="74546"/>
    <lineage>
        <taxon>Bacteria</taxon>
        <taxon>Bacillati</taxon>
        <taxon>Cyanobacteriota</taxon>
        <taxon>Cyanophyceae</taxon>
        <taxon>Synechococcales</taxon>
        <taxon>Prochlorococcaceae</taxon>
        <taxon>Prochlorococcus</taxon>
    </lineage>
</organism>
<sequence>MKTQIFKEQFIPNVHAITLLLMLLLCLWLPLALRFLLIF</sequence>
<proteinExistence type="predicted"/>
<keyword evidence="1" id="KW-0472">Membrane</keyword>
<keyword evidence="1" id="KW-1133">Transmembrane helix</keyword>
<name>A7FAK7_PROM9</name>
<evidence type="ECO:0000313" key="3">
    <source>
        <dbReference type="Proteomes" id="UP000002715"/>
    </source>
</evidence>
<dbReference type="AlphaFoldDB" id="A7FAK7"/>
<protein>
    <submittedName>
        <fullName evidence="2">Uncharacterized protein</fullName>
    </submittedName>
</protein>